<dbReference type="SMART" id="SM00425">
    <property type="entry name" value="TBOX"/>
    <property type="match status" value="1"/>
</dbReference>
<comment type="caution">
    <text evidence="5">Lacks conserved residue(s) required for the propagation of feature annotation.</text>
</comment>
<feature type="non-terminal residue" evidence="8">
    <location>
        <position position="869"/>
    </location>
</feature>
<dbReference type="KEGG" id="tng:GSTEN00019159G001"/>
<dbReference type="GO" id="GO:0005634">
    <property type="term" value="C:nucleus"/>
    <property type="evidence" value="ECO:0007669"/>
    <property type="project" value="UniProtKB-SubCell"/>
</dbReference>
<feature type="region of interest" description="Disordered" evidence="6">
    <location>
        <begin position="616"/>
        <end position="638"/>
    </location>
</feature>
<dbReference type="GO" id="GO:0001708">
    <property type="term" value="P:cell fate specification"/>
    <property type="evidence" value="ECO:0007669"/>
    <property type="project" value="TreeGrafter"/>
</dbReference>
<feature type="region of interest" description="Disordered" evidence="6">
    <location>
        <begin position="472"/>
        <end position="493"/>
    </location>
</feature>
<dbReference type="AlphaFoldDB" id="Q4SFC4"/>
<dbReference type="InterPro" id="IPR001699">
    <property type="entry name" value="TF_T-box"/>
</dbReference>
<evidence type="ECO:0000256" key="6">
    <source>
        <dbReference type="SAM" id="MobiDB-lite"/>
    </source>
</evidence>
<feature type="compositionally biased region" description="Polar residues" evidence="6">
    <location>
        <begin position="625"/>
        <end position="636"/>
    </location>
</feature>
<dbReference type="Gene3D" id="2.60.40.820">
    <property type="entry name" value="Transcription factor, T-box"/>
    <property type="match status" value="1"/>
</dbReference>
<evidence type="ECO:0000256" key="5">
    <source>
        <dbReference type="PROSITE-ProRule" id="PRU00201"/>
    </source>
</evidence>
<name>Q4SFC4_TETNG</name>
<evidence type="ECO:0000313" key="8">
    <source>
        <dbReference type="EMBL" id="CAG00658.1"/>
    </source>
</evidence>
<dbReference type="OrthoDB" id="7442607at2759"/>
<dbReference type="InterPro" id="IPR046360">
    <property type="entry name" value="T-box_DNA-bd"/>
</dbReference>
<dbReference type="PANTHER" id="PTHR11267">
    <property type="entry name" value="T-BOX PROTEIN-RELATED"/>
    <property type="match status" value="1"/>
</dbReference>
<feature type="region of interest" description="Disordered" evidence="6">
    <location>
        <begin position="666"/>
        <end position="697"/>
    </location>
</feature>
<keyword evidence="2 5" id="KW-0238">DNA-binding</keyword>
<evidence type="ECO:0000256" key="1">
    <source>
        <dbReference type="ARBA" id="ARBA00023015"/>
    </source>
</evidence>
<dbReference type="InterPro" id="IPR032385">
    <property type="entry name" value="T-box_assoc"/>
</dbReference>
<reference evidence="8" key="2">
    <citation type="submission" date="2004-02" db="EMBL/GenBank/DDBJ databases">
        <authorList>
            <consortium name="Genoscope"/>
            <consortium name="Whitehead Institute Centre for Genome Research"/>
        </authorList>
    </citation>
    <scope>NUCLEOTIDE SEQUENCE</scope>
</reference>
<dbReference type="EMBL" id="CAAE01014604">
    <property type="protein sequence ID" value="CAG00658.1"/>
    <property type="molecule type" value="Genomic_DNA"/>
</dbReference>
<comment type="caution">
    <text evidence="8">The sequence shown here is derived from an EMBL/GenBank/DDBJ whole genome shotgun (WGS) entry which is preliminary data.</text>
</comment>
<evidence type="ECO:0000256" key="3">
    <source>
        <dbReference type="ARBA" id="ARBA00023163"/>
    </source>
</evidence>
<dbReference type="PANTHER" id="PTHR11267:SF125">
    <property type="entry name" value="T-BOX TRANSCRIPTION FACTOR TBX21"/>
    <property type="match status" value="1"/>
</dbReference>
<feature type="compositionally biased region" description="Basic and acidic residues" evidence="6">
    <location>
        <begin position="472"/>
        <end position="481"/>
    </location>
</feature>
<dbReference type="Pfam" id="PF00907">
    <property type="entry name" value="T-box"/>
    <property type="match status" value="1"/>
</dbReference>
<feature type="region of interest" description="Disordered" evidence="6">
    <location>
        <begin position="428"/>
        <end position="457"/>
    </location>
</feature>
<dbReference type="GO" id="GO:0000785">
    <property type="term" value="C:chromatin"/>
    <property type="evidence" value="ECO:0007669"/>
    <property type="project" value="TreeGrafter"/>
</dbReference>
<dbReference type="InterPro" id="IPR008967">
    <property type="entry name" value="p53-like_TF_DNA-bd_sf"/>
</dbReference>
<feature type="region of interest" description="Disordered" evidence="6">
    <location>
        <begin position="107"/>
        <end position="127"/>
    </location>
</feature>
<dbReference type="InterPro" id="IPR036960">
    <property type="entry name" value="T-box_sf"/>
</dbReference>
<proteinExistence type="predicted"/>
<accession>Q4SFC4</accession>
<evidence type="ECO:0000256" key="4">
    <source>
        <dbReference type="ARBA" id="ARBA00023242"/>
    </source>
</evidence>
<dbReference type="Pfam" id="PF16176">
    <property type="entry name" value="T-box_assoc"/>
    <property type="match status" value="1"/>
</dbReference>
<evidence type="ECO:0000259" key="7">
    <source>
        <dbReference type="PROSITE" id="PS50252"/>
    </source>
</evidence>
<evidence type="ECO:0000256" key="2">
    <source>
        <dbReference type="ARBA" id="ARBA00023125"/>
    </source>
</evidence>
<keyword evidence="1" id="KW-0805">Transcription regulation</keyword>
<organism evidence="8">
    <name type="scientific">Tetraodon nigroviridis</name>
    <name type="common">Spotted green pufferfish</name>
    <name type="synonym">Chelonodon nigroviridis</name>
    <dbReference type="NCBI Taxonomy" id="99883"/>
    <lineage>
        <taxon>Eukaryota</taxon>
        <taxon>Metazoa</taxon>
        <taxon>Chordata</taxon>
        <taxon>Craniata</taxon>
        <taxon>Vertebrata</taxon>
        <taxon>Euteleostomi</taxon>
        <taxon>Actinopterygii</taxon>
        <taxon>Neopterygii</taxon>
        <taxon>Teleostei</taxon>
        <taxon>Neoteleostei</taxon>
        <taxon>Acanthomorphata</taxon>
        <taxon>Eupercaria</taxon>
        <taxon>Tetraodontiformes</taxon>
        <taxon>Tetradontoidea</taxon>
        <taxon>Tetraodontidae</taxon>
        <taxon>Tetraodon</taxon>
    </lineage>
</organism>
<dbReference type="GO" id="GO:0000978">
    <property type="term" value="F:RNA polymerase II cis-regulatory region sequence-specific DNA binding"/>
    <property type="evidence" value="ECO:0007669"/>
    <property type="project" value="InterPro"/>
</dbReference>
<reference evidence="8" key="1">
    <citation type="journal article" date="2004" name="Nature">
        <title>Genome duplication in the teleost fish Tetraodon nigroviridis reveals the early vertebrate proto-karyotype.</title>
        <authorList>
            <person name="Jaillon O."/>
            <person name="Aury J.-M."/>
            <person name="Brunet F."/>
            <person name="Petit J.-L."/>
            <person name="Stange-Thomann N."/>
            <person name="Mauceli E."/>
            <person name="Bouneau L."/>
            <person name="Fischer C."/>
            <person name="Ozouf-Costaz C."/>
            <person name="Bernot A."/>
            <person name="Nicaud S."/>
            <person name="Jaffe D."/>
            <person name="Fisher S."/>
            <person name="Lutfalla G."/>
            <person name="Dossat C."/>
            <person name="Segurens B."/>
            <person name="Dasilva C."/>
            <person name="Salanoubat M."/>
            <person name="Levy M."/>
            <person name="Boudet N."/>
            <person name="Castellano S."/>
            <person name="Anthouard V."/>
            <person name="Jubin C."/>
            <person name="Castelli V."/>
            <person name="Katinka M."/>
            <person name="Vacherie B."/>
            <person name="Biemont C."/>
            <person name="Skalli Z."/>
            <person name="Cattolico L."/>
            <person name="Poulain J."/>
            <person name="De Berardinis V."/>
            <person name="Cruaud C."/>
            <person name="Duprat S."/>
            <person name="Brottier P."/>
            <person name="Coutanceau J.-P."/>
            <person name="Gouzy J."/>
            <person name="Parra G."/>
            <person name="Lardier G."/>
            <person name="Chapple C."/>
            <person name="McKernan K.J."/>
            <person name="McEwan P."/>
            <person name="Bosak S."/>
            <person name="Kellis M."/>
            <person name="Volff J.-N."/>
            <person name="Guigo R."/>
            <person name="Zody M.C."/>
            <person name="Mesirov J."/>
            <person name="Lindblad-Toh K."/>
            <person name="Birren B."/>
            <person name="Nusbaum C."/>
            <person name="Kahn D."/>
            <person name="Robinson-Rechavi M."/>
            <person name="Laudet V."/>
            <person name="Schachter V."/>
            <person name="Quetier F."/>
            <person name="Saurin W."/>
            <person name="Scarpelli C."/>
            <person name="Wincker P."/>
            <person name="Lander E.S."/>
            <person name="Weissenbach J."/>
            <person name="Roest Crollius H."/>
        </authorList>
    </citation>
    <scope>NUCLEOTIDE SEQUENCE [LARGE SCALE GENOMIC DNA]</scope>
</reference>
<dbReference type="GO" id="GO:0072676">
    <property type="term" value="P:lymphocyte migration"/>
    <property type="evidence" value="ECO:0007669"/>
    <property type="project" value="TreeGrafter"/>
</dbReference>
<keyword evidence="4 5" id="KW-0539">Nucleus</keyword>
<keyword evidence="3" id="KW-0804">Transcription</keyword>
<feature type="domain" description="T-box" evidence="7">
    <location>
        <begin position="316"/>
        <end position="611"/>
    </location>
</feature>
<protein>
    <submittedName>
        <fullName evidence="8">(spotted green pufferfish) hypothetical protein</fullName>
    </submittedName>
</protein>
<comment type="subcellular location">
    <subcellularLocation>
        <location evidence="5">Nucleus</location>
    </subcellularLocation>
</comment>
<gene>
    <name evidence="8" type="ORF">GSTENG00019159001</name>
</gene>
<dbReference type="SUPFAM" id="SSF49417">
    <property type="entry name" value="p53-like transcription factors"/>
    <property type="match status" value="2"/>
</dbReference>
<dbReference type="PROSITE" id="PS50252">
    <property type="entry name" value="TBOX_3"/>
    <property type="match status" value="1"/>
</dbReference>
<dbReference type="GO" id="GO:0045893">
    <property type="term" value="P:positive regulation of DNA-templated transcription"/>
    <property type="evidence" value="ECO:0007669"/>
    <property type="project" value="InterPro"/>
</dbReference>
<dbReference type="GO" id="GO:0000981">
    <property type="term" value="F:DNA-binding transcription factor activity, RNA polymerase II-specific"/>
    <property type="evidence" value="ECO:0007669"/>
    <property type="project" value="TreeGrafter"/>
</dbReference>
<sequence>LTVERRRACFFWPPQKLGDTCHEGGLMSWMVDCHPRAEGAAAAGGHQHSHVAGVKLPERNRLLNRILPFRLWGTSEGSGGRRSFPSGGQPTVAPVNVKTARLIAKSAGEEPGESAGEDSAGYAGSLRDRAGEDDRSLVRFAPDAGAQTYAITHRPGAGLQMGGIGGNLYLSMLNGTETQTYGKSNDLQRGGKNPGEFKMGLQDTRFYYPDSVQGSQDALSLPYHSEQAVGGYAAQPARFYAQTLGSGPYGGVRSPPRGAAGQGYIPAAGDGFPPGGKDLYCSPQESYPAGFQHGYQRTPLYPLPGLQVCGKTQALLNNYPLWAKFHKFQTEMIITKQGSHFAVILELIKTPRAKEKVEEAAESRVKHQRGFRWPRREAFFSFWLYSLISQRSRLRNHKWVCSQAEVKQHPASCELNSDHQNWLEDVPLPQLQHQRPGSVGPLQRLRGRRSGRPAPLEVPRWQVGPVWESRGKHAREQDVHAPRLPQHGSPLDETGSVLQQAQADQQQGQHQQLGAGTVLLRQRSFPPTRTVRLKSSALPPQMIVLQSLHKYQPRLHIVEVKEDGSEEPFLSSKAQTFIFPETQFIAVTAYQNADITQLKIDHNPFAKGFRDNYDTLYAPPDSDRLTPSPTDSQQLLPGSCYPQGYLSEQYMSPLPQSRFYSREPITMGSQHKDPSSSPGPHSRWYLPPQQGVTPNRLDFTSPYDSDFSGNGFYKPFPLQTSAHHALNYYPDHPFASTSMSVSGVTSAGWTTSRPAPQYLSHPAKSNPNLGCTRRRSWSRYSRSCSRTNPKTVWKRWAKTPGSNLPLSNRRPPPTRACSRAAWGKIRRGGCHLTPPALKTPRLHVAARPARRTATATQTIMAITPTEVSS</sequence>